<proteinExistence type="predicted"/>
<gene>
    <name evidence="1" type="ORF">LCGC14_1509660</name>
</gene>
<comment type="caution">
    <text evidence="1">The sequence shown here is derived from an EMBL/GenBank/DDBJ whole genome shotgun (WGS) entry which is preliminary data.</text>
</comment>
<reference evidence="1" key="1">
    <citation type="journal article" date="2015" name="Nature">
        <title>Complex archaea that bridge the gap between prokaryotes and eukaryotes.</title>
        <authorList>
            <person name="Spang A."/>
            <person name="Saw J.H."/>
            <person name="Jorgensen S.L."/>
            <person name="Zaremba-Niedzwiedzka K."/>
            <person name="Martijn J."/>
            <person name="Lind A.E."/>
            <person name="van Eijk R."/>
            <person name="Schleper C."/>
            <person name="Guy L."/>
            <person name="Ettema T.J."/>
        </authorList>
    </citation>
    <scope>NUCLEOTIDE SEQUENCE</scope>
</reference>
<dbReference type="AlphaFoldDB" id="A0A0F9JMI3"/>
<dbReference type="EMBL" id="LAZR01011064">
    <property type="protein sequence ID" value="KKM63626.1"/>
    <property type="molecule type" value="Genomic_DNA"/>
</dbReference>
<evidence type="ECO:0000313" key="1">
    <source>
        <dbReference type="EMBL" id="KKM63626.1"/>
    </source>
</evidence>
<feature type="non-terminal residue" evidence="1">
    <location>
        <position position="31"/>
    </location>
</feature>
<name>A0A0F9JMI3_9ZZZZ</name>
<organism evidence="1">
    <name type="scientific">marine sediment metagenome</name>
    <dbReference type="NCBI Taxonomy" id="412755"/>
    <lineage>
        <taxon>unclassified sequences</taxon>
        <taxon>metagenomes</taxon>
        <taxon>ecological metagenomes</taxon>
    </lineage>
</organism>
<protein>
    <submittedName>
        <fullName evidence="1">Uncharacterized protein</fullName>
    </submittedName>
</protein>
<accession>A0A0F9JMI3</accession>
<sequence length="31" mass="3262">MRGPHAMLMAVNSSIGHDMSLPVIVTPKTLG</sequence>